<feature type="region of interest" description="Disordered" evidence="1">
    <location>
        <begin position="1"/>
        <end position="23"/>
    </location>
</feature>
<dbReference type="Proteomes" id="UP000199360">
    <property type="component" value="Unassembled WGS sequence"/>
</dbReference>
<proteinExistence type="predicted"/>
<evidence type="ECO:0000256" key="1">
    <source>
        <dbReference type="SAM" id="MobiDB-lite"/>
    </source>
</evidence>
<dbReference type="OrthoDB" id="10007779at2"/>
<dbReference type="RefSeq" id="WP_091072736.1">
    <property type="nucleotide sequence ID" value="NZ_FMDM01000033.1"/>
</dbReference>
<dbReference type="STRING" id="745366.GA0070213_13311"/>
<reference evidence="3" key="1">
    <citation type="submission" date="2016-06" db="EMBL/GenBank/DDBJ databases">
        <authorList>
            <person name="Varghese N."/>
            <person name="Submissions Spin"/>
        </authorList>
    </citation>
    <scope>NUCLEOTIDE SEQUENCE [LARGE SCALE GENOMIC DNA]</scope>
    <source>
        <strain evidence="3">DSM 45647</strain>
    </source>
</reference>
<organism evidence="2 3">
    <name type="scientific">Micromonospora humi</name>
    <dbReference type="NCBI Taxonomy" id="745366"/>
    <lineage>
        <taxon>Bacteria</taxon>
        <taxon>Bacillati</taxon>
        <taxon>Actinomycetota</taxon>
        <taxon>Actinomycetes</taxon>
        <taxon>Micromonosporales</taxon>
        <taxon>Micromonosporaceae</taxon>
        <taxon>Micromonospora</taxon>
    </lineage>
</organism>
<evidence type="ECO:0000313" key="2">
    <source>
        <dbReference type="EMBL" id="SCG79603.1"/>
    </source>
</evidence>
<gene>
    <name evidence="2" type="ORF">GA0070213_13311</name>
</gene>
<dbReference type="AlphaFoldDB" id="A0A1C5KA06"/>
<accession>A0A1C5KA06</accession>
<protein>
    <submittedName>
        <fullName evidence="2">Uncharacterized protein</fullName>
    </submittedName>
</protein>
<dbReference type="EMBL" id="FMDM01000033">
    <property type="protein sequence ID" value="SCG79603.1"/>
    <property type="molecule type" value="Genomic_DNA"/>
</dbReference>
<name>A0A1C5KA06_9ACTN</name>
<keyword evidence="3" id="KW-1185">Reference proteome</keyword>
<evidence type="ECO:0000313" key="3">
    <source>
        <dbReference type="Proteomes" id="UP000199360"/>
    </source>
</evidence>
<sequence>MTINFNGDPWGGMNQAAERRRAKDPRHPLVYRIGFAAIGWANNVGHSRFDGLTLAQILADKRGDEPARQTIAKAIRKAKELGLIDPDSTARCLVVSRRVFQRGGRGSYTCDEHGISRSLRVPR</sequence>